<dbReference type="InterPro" id="IPR036388">
    <property type="entry name" value="WH-like_DNA-bd_sf"/>
</dbReference>
<dbReference type="EMBL" id="BSFL01000001">
    <property type="protein sequence ID" value="GLK78989.1"/>
    <property type="molecule type" value="Genomic_DNA"/>
</dbReference>
<dbReference type="InterPro" id="IPR036390">
    <property type="entry name" value="WH_DNA-bd_sf"/>
</dbReference>
<keyword evidence="3" id="KW-1185">Reference proteome</keyword>
<evidence type="ECO:0000313" key="2">
    <source>
        <dbReference type="EMBL" id="GLK78989.1"/>
    </source>
</evidence>
<dbReference type="AlphaFoldDB" id="A0A9W6JMP0"/>
<proteinExistence type="predicted"/>
<dbReference type="NCBIfam" id="TIGR00738">
    <property type="entry name" value="rrf2_super"/>
    <property type="match status" value="1"/>
</dbReference>
<accession>A0A9W6JMP0</accession>
<dbReference type="GO" id="GO:0003700">
    <property type="term" value="F:DNA-binding transcription factor activity"/>
    <property type="evidence" value="ECO:0007669"/>
    <property type="project" value="TreeGrafter"/>
</dbReference>
<dbReference type="PANTHER" id="PTHR33221">
    <property type="entry name" value="WINGED HELIX-TURN-HELIX TRANSCRIPTIONAL REGULATOR, RRF2 FAMILY"/>
    <property type="match status" value="1"/>
</dbReference>
<dbReference type="Proteomes" id="UP001143309">
    <property type="component" value="Unassembled WGS sequence"/>
</dbReference>
<comment type="caution">
    <text evidence="2">The sequence shown here is derived from an EMBL/GenBank/DDBJ whole genome shotgun (WGS) entry which is preliminary data.</text>
</comment>
<sequence length="152" mass="16063">MRLTRYTDYAIRTLAYLAARPERLSSIAEVAAAYGVSQNHLMKVVHELAKAGYVETVRGRSGGMRLAKPAEAITVGEIVRLTEDGFDLVDCGSCPINGVCGVQGALAEATRAFLAVLDRHSFAAAASGGAALRMALDRLPRLRAADCAAQDA</sequence>
<dbReference type="RefSeq" id="WP_271199483.1">
    <property type="nucleotide sequence ID" value="NZ_BSFL01000001.1"/>
</dbReference>
<reference evidence="2" key="1">
    <citation type="journal article" date="2014" name="Int. J. Syst. Evol. Microbiol.">
        <title>Complete genome sequence of Corynebacterium casei LMG S-19264T (=DSM 44701T), isolated from a smear-ripened cheese.</title>
        <authorList>
            <consortium name="US DOE Joint Genome Institute (JGI-PGF)"/>
            <person name="Walter F."/>
            <person name="Albersmeier A."/>
            <person name="Kalinowski J."/>
            <person name="Ruckert C."/>
        </authorList>
    </citation>
    <scope>NUCLEOTIDE SEQUENCE</scope>
    <source>
        <strain evidence="2">VKM B-2748</strain>
    </source>
</reference>
<dbReference type="SUPFAM" id="SSF46785">
    <property type="entry name" value="Winged helix' DNA-binding domain"/>
    <property type="match status" value="1"/>
</dbReference>
<organism evidence="2 3">
    <name type="scientific">Methylopila turkensis</name>
    <dbReference type="NCBI Taxonomy" id="1437816"/>
    <lineage>
        <taxon>Bacteria</taxon>
        <taxon>Pseudomonadati</taxon>
        <taxon>Pseudomonadota</taxon>
        <taxon>Alphaproteobacteria</taxon>
        <taxon>Hyphomicrobiales</taxon>
        <taxon>Methylopilaceae</taxon>
        <taxon>Methylopila</taxon>
    </lineage>
</organism>
<dbReference type="InterPro" id="IPR000944">
    <property type="entry name" value="Tscrpt_reg_Rrf2"/>
</dbReference>
<dbReference type="GO" id="GO:0003677">
    <property type="term" value="F:DNA binding"/>
    <property type="evidence" value="ECO:0007669"/>
    <property type="project" value="UniProtKB-KW"/>
</dbReference>
<evidence type="ECO:0000313" key="3">
    <source>
        <dbReference type="Proteomes" id="UP001143309"/>
    </source>
</evidence>
<keyword evidence="1 2" id="KW-0238">DNA-binding</keyword>
<reference evidence="2" key="2">
    <citation type="submission" date="2023-01" db="EMBL/GenBank/DDBJ databases">
        <authorList>
            <person name="Sun Q."/>
            <person name="Evtushenko L."/>
        </authorList>
    </citation>
    <scope>NUCLEOTIDE SEQUENCE</scope>
    <source>
        <strain evidence="2">VKM B-2748</strain>
    </source>
</reference>
<dbReference type="Gene3D" id="1.10.10.10">
    <property type="entry name" value="Winged helix-like DNA-binding domain superfamily/Winged helix DNA-binding domain"/>
    <property type="match status" value="1"/>
</dbReference>
<evidence type="ECO:0000256" key="1">
    <source>
        <dbReference type="ARBA" id="ARBA00023125"/>
    </source>
</evidence>
<dbReference type="PANTHER" id="PTHR33221:SF4">
    <property type="entry name" value="HTH-TYPE TRANSCRIPTIONAL REPRESSOR NSRR"/>
    <property type="match status" value="1"/>
</dbReference>
<name>A0A9W6JMP0_9HYPH</name>
<dbReference type="GO" id="GO:0005829">
    <property type="term" value="C:cytosol"/>
    <property type="evidence" value="ECO:0007669"/>
    <property type="project" value="TreeGrafter"/>
</dbReference>
<dbReference type="Pfam" id="PF02082">
    <property type="entry name" value="Rrf2"/>
    <property type="match status" value="1"/>
</dbReference>
<gene>
    <name evidence="2" type="ORF">GCM10008174_07300</name>
</gene>
<dbReference type="PROSITE" id="PS51197">
    <property type="entry name" value="HTH_RRF2_2"/>
    <property type="match status" value="1"/>
</dbReference>
<protein>
    <submittedName>
        <fullName evidence="2">DNA-binding protein</fullName>
    </submittedName>
</protein>